<proteinExistence type="predicted"/>
<evidence type="ECO:0000313" key="1">
    <source>
        <dbReference type="EMBL" id="NYI40449.1"/>
    </source>
</evidence>
<dbReference type="AlphaFoldDB" id="A0A7Y9Z7U1"/>
<name>A0A7Y9Z7U1_9MICO</name>
<protein>
    <submittedName>
        <fullName evidence="1">Uncharacterized protein</fullName>
    </submittedName>
</protein>
<reference evidence="1 2" key="1">
    <citation type="submission" date="2020-07" db="EMBL/GenBank/DDBJ databases">
        <title>Sequencing the genomes of 1000 actinobacteria strains.</title>
        <authorList>
            <person name="Klenk H.-P."/>
        </authorList>
    </citation>
    <scope>NUCLEOTIDE SEQUENCE [LARGE SCALE GENOMIC DNA]</scope>
    <source>
        <strain evidence="1 2">DSM 19970</strain>
    </source>
</reference>
<gene>
    <name evidence="1" type="ORF">BKA03_000568</name>
</gene>
<keyword evidence="2" id="KW-1185">Reference proteome</keyword>
<sequence length="77" mass="8385">MSLTTASYHSNSNLARLARPVRALEAVARHDHAFELAAYATDSSLTMSPEIGFGSKRSRRTLATRRLAPVQVAVRSS</sequence>
<dbReference type="Proteomes" id="UP000547973">
    <property type="component" value="Unassembled WGS sequence"/>
</dbReference>
<evidence type="ECO:0000313" key="2">
    <source>
        <dbReference type="Proteomes" id="UP000547973"/>
    </source>
</evidence>
<organism evidence="1 2">
    <name type="scientific">Demequina lutea</name>
    <dbReference type="NCBI Taxonomy" id="431489"/>
    <lineage>
        <taxon>Bacteria</taxon>
        <taxon>Bacillati</taxon>
        <taxon>Actinomycetota</taxon>
        <taxon>Actinomycetes</taxon>
        <taxon>Micrococcales</taxon>
        <taxon>Demequinaceae</taxon>
        <taxon>Demequina</taxon>
    </lineage>
</organism>
<comment type="caution">
    <text evidence="1">The sequence shown here is derived from an EMBL/GenBank/DDBJ whole genome shotgun (WGS) entry which is preliminary data.</text>
</comment>
<dbReference type="EMBL" id="JACBZO010000001">
    <property type="protein sequence ID" value="NYI40449.1"/>
    <property type="molecule type" value="Genomic_DNA"/>
</dbReference>
<accession>A0A7Y9Z7U1</accession>